<keyword evidence="2" id="KW-1185">Reference proteome</keyword>
<gene>
    <name evidence="1" type="ORF">GA0070611_2201</name>
</gene>
<dbReference type="PATRIC" id="fig|261654.4.peg.2242"/>
<protein>
    <submittedName>
        <fullName evidence="1">Uncharacterized protein</fullName>
    </submittedName>
</protein>
<dbReference type="EMBL" id="LT594323">
    <property type="protein sequence ID" value="SBT43107.1"/>
    <property type="molecule type" value="Genomic_DNA"/>
</dbReference>
<dbReference type="Proteomes" id="UP000199385">
    <property type="component" value="Chromosome I"/>
</dbReference>
<organism evidence="1 2">
    <name type="scientific">Micromonospora auratinigra</name>
    <dbReference type="NCBI Taxonomy" id="261654"/>
    <lineage>
        <taxon>Bacteria</taxon>
        <taxon>Bacillati</taxon>
        <taxon>Actinomycetota</taxon>
        <taxon>Actinomycetes</taxon>
        <taxon>Micromonosporales</taxon>
        <taxon>Micromonosporaceae</taxon>
        <taxon>Micromonospora</taxon>
    </lineage>
</organism>
<evidence type="ECO:0000313" key="1">
    <source>
        <dbReference type="EMBL" id="SBT43107.1"/>
    </source>
</evidence>
<accession>A0A1A8ZGW2</accession>
<sequence length="288" mass="31447">MDLMTDLRALVEEALPAQLPGARVAPDEDEILVPLPDGRARVSLAPLLRRCRDEPRQIWPHLLADWLADLRGQLPPSVAADEAGPIPLDRLRLRLTPGADAESSGFLALPFGDHFTAAVVVDRPGRLDLLTLTQAEQLGREPDELVRLAVRQTVQHELATLDVRDHELPAGGSVRLLAADGNPYVTTALMSVPRFLPEAGEYGALVAAPRYSAVLLHQVGADLRDTAVAFDRVTRSMFDAADDRCTDRIFWWHDRVFHPVRVLPGTDGGPAELRVPPALAPLADRLGL</sequence>
<proteinExistence type="predicted"/>
<dbReference type="AlphaFoldDB" id="A0A1A8ZGW2"/>
<name>A0A1A8ZGW2_9ACTN</name>
<evidence type="ECO:0000313" key="2">
    <source>
        <dbReference type="Proteomes" id="UP000199385"/>
    </source>
</evidence>
<reference evidence="2" key="1">
    <citation type="submission" date="2016-06" db="EMBL/GenBank/DDBJ databases">
        <authorList>
            <person name="Varghese N."/>
            <person name="Submissions Spin"/>
        </authorList>
    </citation>
    <scope>NUCLEOTIDE SEQUENCE [LARGE SCALE GENOMIC DNA]</scope>
    <source>
        <strain evidence="2">DSM 44815</strain>
    </source>
</reference>